<name>A0A8B6XCL3_9BURK</name>
<dbReference type="Proteomes" id="UP000675920">
    <property type="component" value="Unplaced"/>
</dbReference>
<reference evidence="2" key="1">
    <citation type="submission" date="2025-08" db="UniProtKB">
        <authorList>
            <consortium name="RefSeq"/>
        </authorList>
    </citation>
    <scope>IDENTIFICATION</scope>
</reference>
<protein>
    <recommendedName>
        <fullName evidence="3">Integrase</fullName>
    </recommendedName>
</protein>
<organism evidence="1 2">
    <name type="scientific">Derxia gummosa DSM 723</name>
    <dbReference type="NCBI Taxonomy" id="1121388"/>
    <lineage>
        <taxon>Bacteria</taxon>
        <taxon>Pseudomonadati</taxon>
        <taxon>Pseudomonadota</taxon>
        <taxon>Betaproteobacteria</taxon>
        <taxon>Burkholderiales</taxon>
        <taxon>Alcaligenaceae</taxon>
        <taxon>Derxia</taxon>
    </lineage>
</organism>
<evidence type="ECO:0000313" key="2">
    <source>
        <dbReference type="RefSeq" id="WP_156924439.1"/>
    </source>
</evidence>
<keyword evidence="1" id="KW-1185">Reference proteome</keyword>
<evidence type="ECO:0000313" key="1">
    <source>
        <dbReference type="Proteomes" id="UP000675920"/>
    </source>
</evidence>
<dbReference type="AlphaFoldDB" id="A0A8B6XCL3"/>
<sequence length="298" mass="33202">MAASIEHLWCRELWNDFAHQLIESPGRVNKAAKVLMASIDYFQSLEKLYEDRSLLTTASFHERVSSLEHRRHLLAYRFLLSRLGACGVDNEREKSNEKRRLHAVFARARGRPYAPLLEGYVNALRAGHVSERTIRLYAAVTQKFCESAAVDTTVPCSSGAIAQYLAHSPGSASSLSRFICYCRDVLGWQISMPSKATLAFNDVTAQRSLIGLRNALEAVAGRSVGDLRLVEVVRIISVATGLSKKYLLRSGAVDPLEKGVVLISKVARIESGHLLYPYAVRWRELIAKRESFIDISGP</sequence>
<accession>A0A8B6XCL3</accession>
<dbReference type="RefSeq" id="WP_156924439.1">
    <property type="nucleotide sequence ID" value="NZ_AXWS01000014.1"/>
</dbReference>
<evidence type="ECO:0008006" key="3">
    <source>
        <dbReference type="Google" id="ProtNLM"/>
    </source>
</evidence>
<proteinExistence type="predicted"/>